<dbReference type="Pfam" id="PF08245">
    <property type="entry name" value="Mur_ligase_M"/>
    <property type="match status" value="1"/>
</dbReference>
<keyword evidence="2 10" id="KW-0436">Ligase</keyword>
<dbReference type="InterPro" id="IPR035911">
    <property type="entry name" value="MurE/MurF_N"/>
</dbReference>
<accession>A0A379ZA01</accession>
<comment type="catalytic activity">
    <reaction evidence="10 11">
        <text>D-alanyl-D-alanine + UDP-N-acetyl-alpha-D-muramoyl-L-alanyl-gamma-D-glutamyl-meso-2,6-diaminopimelate + ATP = UDP-N-acetyl-alpha-D-muramoyl-L-alanyl-gamma-D-glutamyl-meso-2,6-diaminopimeloyl-D-alanyl-D-alanine + ADP + phosphate + H(+)</text>
        <dbReference type="Rhea" id="RHEA:28374"/>
        <dbReference type="ChEBI" id="CHEBI:15378"/>
        <dbReference type="ChEBI" id="CHEBI:30616"/>
        <dbReference type="ChEBI" id="CHEBI:43474"/>
        <dbReference type="ChEBI" id="CHEBI:57822"/>
        <dbReference type="ChEBI" id="CHEBI:61386"/>
        <dbReference type="ChEBI" id="CHEBI:83905"/>
        <dbReference type="ChEBI" id="CHEBI:456216"/>
        <dbReference type="EC" id="6.3.2.10"/>
    </reaction>
</comment>
<dbReference type="Proteomes" id="UP000254069">
    <property type="component" value="Unassembled WGS sequence"/>
</dbReference>
<dbReference type="Gene3D" id="3.90.190.20">
    <property type="entry name" value="Mur ligase, C-terminal domain"/>
    <property type="match status" value="1"/>
</dbReference>
<feature type="domain" description="Mur ligase N-terminal catalytic" evidence="12">
    <location>
        <begin position="27"/>
        <end position="95"/>
    </location>
</feature>
<evidence type="ECO:0000256" key="11">
    <source>
        <dbReference type="RuleBase" id="RU004136"/>
    </source>
</evidence>
<dbReference type="InterPro" id="IPR004101">
    <property type="entry name" value="Mur_ligase_C"/>
</dbReference>
<gene>
    <name evidence="10 15" type="primary">murF</name>
    <name evidence="15" type="ORF">NCTC10738_01226</name>
</gene>
<evidence type="ECO:0000313" key="15">
    <source>
        <dbReference type="EMBL" id="SUI57221.1"/>
    </source>
</evidence>
<dbReference type="PANTHER" id="PTHR43024:SF1">
    <property type="entry name" value="UDP-N-ACETYLMURAMOYL-TRIPEPTIDE--D-ALANYL-D-ALANINE LIGASE"/>
    <property type="match status" value="1"/>
</dbReference>
<keyword evidence="1 10" id="KW-0963">Cytoplasm</keyword>
<evidence type="ECO:0000256" key="1">
    <source>
        <dbReference type="ARBA" id="ARBA00022490"/>
    </source>
</evidence>
<evidence type="ECO:0000256" key="10">
    <source>
        <dbReference type="HAMAP-Rule" id="MF_02019"/>
    </source>
</evidence>
<keyword evidence="6 10" id="KW-0133">Cell shape</keyword>
<evidence type="ECO:0000256" key="8">
    <source>
        <dbReference type="ARBA" id="ARBA00023306"/>
    </source>
</evidence>
<evidence type="ECO:0000256" key="3">
    <source>
        <dbReference type="ARBA" id="ARBA00022618"/>
    </source>
</evidence>
<feature type="domain" description="Mur ligase central" evidence="14">
    <location>
        <begin position="109"/>
        <end position="295"/>
    </location>
</feature>
<organism evidence="15 16">
    <name type="scientific">Shewanella algae</name>
    <dbReference type="NCBI Taxonomy" id="38313"/>
    <lineage>
        <taxon>Bacteria</taxon>
        <taxon>Pseudomonadati</taxon>
        <taxon>Pseudomonadota</taxon>
        <taxon>Gammaproteobacteria</taxon>
        <taxon>Alteromonadales</taxon>
        <taxon>Shewanellaceae</taxon>
        <taxon>Shewanella</taxon>
    </lineage>
</organism>
<evidence type="ECO:0000256" key="6">
    <source>
        <dbReference type="ARBA" id="ARBA00022960"/>
    </source>
</evidence>
<dbReference type="RefSeq" id="WP_115389379.1">
    <property type="nucleotide sequence ID" value="NZ_JADZHC010000009.1"/>
</dbReference>
<keyword evidence="8 10" id="KW-0131">Cell cycle</keyword>
<dbReference type="SUPFAM" id="SSF53623">
    <property type="entry name" value="MurD-like peptide ligases, catalytic domain"/>
    <property type="match status" value="1"/>
</dbReference>
<keyword evidence="16" id="KW-1185">Reference proteome</keyword>
<dbReference type="Pfam" id="PF01225">
    <property type="entry name" value="Mur_ligase"/>
    <property type="match status" value="1"/>
</dbReference>
<feature type="binding site" evidence="10">
    <location>
        <begin position="110"/>
        <end position="116"/>
    </location>
    <ligand>
        <name>ATP</name>
        <dbReference type="ChEBI" id="CHEBI:30616"/>
    </ligand>
</feature>
<reference evidence="15 16" key="1">
    <citation type="submission" date="2018-06" db="EMBL/GenBank/DDBJ databases">
        <authorList>
            <consortium name="Pathogen Informatics"/>
            <person name="Doyle S."/>
        </authorList>
    </citation>
    <scope>NUCLEOTIDE SEQUENCE [LARGE SCALE GENOMIC DNA]</scope>
    <source>
        <strain evidence="15 16">NCTC10738</strain>
    </source>
</reference>
<dbReference type="NCBIfam" id="TIGR01143">
    <property type="entry name" value="murF"/>
    <property type="match status" value="1"/>
</dbReference>
<evidence type="ECO:0000256" key="4">
    <source>
        <dbReference type="ARBA" id="ARBA00022741"/>
    </source>
</evidence>
<dbReference type="InterPro" id="IPR051046">
    <property type="entry name" value="MurCDEF_CellWall_CoF430Synth"/>
</dbReference>
<evidence type="ECO:0000259" key="14">
    <source>
        <dbReference type="Pfam" id="PF08245"/>
    </source>
</evidence>
<evidence type="ECO:0000256" key="5">
    <source>
        <dbReference type="ARBA" id="ARBA00022840"/>
    </source>
</evidence>
<keyword evidence="3 10" id="KW-0132">Cell division</keyword>
<proteinExistence type="inferred from homology"/>
<evidence type="ECO:0000259" key="13">
    <source>
        <dbReference type="Pfam" id="PF02875"/>
    </source>
</evidence>
<evidence type="ECO:0000313" key="16">
    <source>
        <dbReference type="Proteomes" id="UP000254069"/>
    </source>
</evidence>
<dbReference type="GO" id="GO:0008766">
    <property type="term" value="F:UDP-N-acetylmuramoylalanyl-D-glutamyl-2,6-diaminopimelate-D-alanyl-D-alanine ligase activity"/>
    <property type="evidence" value="ECO:0007669"/>
    <property type="project" value="RHEA"/>
</dbReference>
<dbReference type="GO" id="GO:0009252">
    <property type="term" value="P:peptidoglycan biosynthetic process"/>
    <property type="evidence" value="ECO:0007669"/>
    <property type="project" value="UniProtKB-UniRule"/>
</dbReference>
<comment type="similarity">
    <text evidence="10">Belongs to the MurCDEF family. MurF subfamily.</text>
</comment>
<dbReference type="Pfam" id="PF02875">
    <property type="entry name" value="Mur_ligase_C"/>
    <property type="match status" value="1"/>
</dbReference>
<dbReference type="InterPro" id="IPR036565">
    <property type="entry name" value="Mur-like_cat_sf"/>
</dbReference>
<dbReference type="GO" id="GO:0071555">
    <property type="term" value="P:cell wall organization"/>
    <property type="evidence" value="ECO:0007669"/>
    <property type="project" value="UniProtKB-KW"/>
</dbReference>
<evidence type="ECO:0000256" key="2">
    <source>
        <dbReference type="ARBA" id="ARBA00022598"/>
    </source>
</evidence>
<comment type="subcellular location">
    <subcellularLocation>
        <location evidence="10 11">Cytoplasm</location>
    </subcellularLocation>
</comment>
<sequence length="458" mass="48900">MLPLTLQQIATALNAKLIPATAAEQLIESVSTDSRDIGTKGLFIALKGERFDAHEFAPTAVKNGAAALLVSRELALDVPQLLVAAPHQALGQLAAMVRSLVSLKCVALTGSNGKTSVKEMLATILSQHAKVLYTAGNFNNDIGVPLTALRLEPEHEYAVFELGANHKGEIDYTSAIVRPDVALVNNVASAHLEGFGSEAGVAAAKSEIFNHLSPDGCAIINADDRYAEVMRQAALGYRQLSYGIDAAAELTAKDLQADASGRYRCTLCWQQQEYSLALPLAGRHQVANALAATSVCLALGLDMASIISGLQQMQPVKGRMLPTELGRVQLIDDSYNANPASVKAAINWLHEIHGNRILVLGDLGELGDNAPLLHRELGEYAREAGIDALFCCGQLTQNTSQGFGTEHLDTQGRLVESLIKYINQLSGSVTVLVKGSRSMRMERVVEALKSAFGRGELV</sequence>
<dbReference type="UniPathway" id="UPA00219"/>
<keyword evidence="4 10" id="KW-0547">Nucleotide-binding</keyword>
<dbReference type="InterPro" id="IPR000713">
    <property type="entry name" value="Mur_ligase_N"/>
</dbReference>
<dbReference type="AlphaFoldDB" id="A0A379ZA01"/>
<evidence type="ECO:0000259" key="12">
    <source>
        <dbReference type="Pfam" id="PF01225"/>
    </source>
</evidence>
<dbReference type="GO" id="GO:0008360">
    <property type="term" value="P:regulation of cell shape"/>
    <property type="evidence" value="ECO:0007669"/>
    <property type="project" value="UniProtKB-KW"/>
</dbReference>
<dbReference type="GO" id="GO:0005524">
    <property type="term" value="F:ATP binding"/>
    <property type="evidence" value="ECO:0007669"/>
    <property type="project" value="UniProtKB-UniRule"/>
</dbReference>
<keyword evidence="7 10" id="KW-0573">Peptidoglycan synthesis</keyword>
<dbReference type="GO" id="GO:0047480">
    <property type="term" value="F:UDP-N-acetylmuramoyl-tripeptide-D-alanyl-D-alanine ligase activity"/>
    <property type="evidence" value="ECO:0007669"/>
    <property type="project" value="UniProtKB-UniRule"/>
</dbReference>
<dbReference type="GO" id="GO:0051301">
    <property type="term" value="P:cell division"/>
    <property type="evidence" value="ECO:0007669"/>
    <property type="project" value="UniProtKB-KW"/>
</dbReference>
<dbReference type="GO" id="GO:0005737">
    <property type="term" value="C:cytoplasm"/>
    <property type="evidence" value="ECO:0007669"/>
    <property type="project" value="UniProtKB-SubCell"/>
</dbReference>
<evidence type="ECO:0000256" key="7">
    <source>
        <dbReference type="ARBA" id="ARBA00022984"/>
    </source>
</evidence>
<dbReference type="Gene3D" id="3.40.1390.10">
    <property type="entry name" value="MurE/MurF, N-terminal domain"/>
    <property type="match status" value="1"/>
</dbReference>
<dbReference type="HAMAP" id="MF_02019">
    <property type="entry name" value="MurF"/>
    <property type="match status" value="1"/>
</dbReference>
<dbReference type="InterPro" id="IPR013221">
    <property type="entry name" value="Mur_ligase_cen"/>
</dbReference>
<dbReference type="SUPFAM" id="SSF63418">
    <property type="entry name" value="MurE/MurF N-terminal domain"/>
    <property type="match status" value="1"/>
</dbReference>
<keyword evidence="9 10" id="KW-0961">Cell wall biogenesis/degradation</keyword>
<name>A0A379ZA01_9GAMM</name>
<dbReference type="EMBL" id="UGYO01000001">
    <property type="protein sequence ID" value="SUI57221.1"/>
    <property type="molecule type" value="Genomic_DNA"/>
</dbReference>
<comment type="pathway">
    <text evidence="10 11">Cell wall biogenesis; peptidoglycan biosynthesis.</text>
</comment>
<feature type="domain" description="Mur ligase C-terminal" evidence="13">
    <location>
        <begin position="320"/>
        <end position="437"/>
    </location>
</feature>
<dbReference type="InterPro" id="IPR005863">
    <property type="entry name" value="UDP-N-AcMur_synth"/>
</dbReference>
<dbReference type="Gene3D" id="3.40.1190.10">
    <property type="entry name" value="Mur-like, catalytic domain"/>
    <property type="match status" value="1"/>
</dbReference>
<protein>
    <recommendedName>
        <fullName evidence="10 11">UDP-N-acetylmuramoyl-tripeptide--D-alanyl-D-alanine ligase</fullName>
        <ecNumber evidence="10 11">6.3.2.10</ecNumber>
    </recommendedName>
    <alternativeName>
        <fullName evidence="10">D-alanyl-D-alanine-adding enzyme</fullName>
    </alternativeName>
</protein>
<dbReference type="SUPFAM" id="SSF53244">
    <property type="entry name" value="MurD-like peptide ligases, peptide-binding domain"/>
    <property type="match status" value="1"/>
</dbReference>
<evidence type="ECO:0000256" key="9">
    <source>
        <dbReference type="ARBA" id="ARBA00023316"/>
    </source>
</evidence>
<dbReference type="PANTHER" id="PTHR43024">
    <property type="entry name" value="UDP-N-ACETYLMURAMOYL-TRIPEPTIDE--D-ALANYL-D-ALANINE LIGASE"/>
    <property type="match status" value="1"/>
</dbReference>
<comment type="function">
    <text evidence="10 11">Involved in cell wall formation. Catalyzes the final step in the synthesis of UDP-N-acetylmuramoyl-pentapeptide, the precursor of murein.</text>
</comment>
<keyword evidence="5 10" id="KW-0067">ATP-binding</keyword>
<dbReference type="EC" id="6.3.2.10" evidence="10 11"/>
<dbReference type="InterPro" id="IPR036615">
    <property type="entry name" value="Mur_ligase_C_dom_sf"/>
</dbReference>